<dbReference type="Pfam" id="PF00512">
    <property type="entry name" value="HisKA"/>
    <property type="match status" value="1"/>
</dbReference>
<dbReference type="SMART" id="SM00388">
    <property type="entry name" value="HisKA"/>
    <property type="match status" value="1"/>
</dbReference>
<dbReference type="InterPro" id="IPR005467">
    <property type="entry name" value="His_kinase_dom"/>
</dbReference>
<dbReference type="SUPFAM" id="SSF55874">
    <property type="entry name" value="ATPase domain of HSP90 chaperone/DNA topoisomerase II/histidine kinase"/>
    <property type="match status" value="1"/>
</dbReference>
<keyword evidence="3" id="KW-0597">Phosphoprotein</keyword>
<dbReference type="InterPro" id="IPR050736">
    <property type="entry name" value="Sensor_HK_Regulatory"/>
</dbReference>
<evidence type="ECO:0000256" key="4">
    <source>
        <dbReference type="ARBA" id="ARBA00022679"/>
    </source>
</evidence>
<dbReference type="InterPro" id="IPR025751">
    <property type="entry name" value="RsbRD_N_dom"/>
</dbReference>
<dbReference type="CDD" id="cd16922">
    <property type="entry name" value="HATPase_EvgS-ArcB-TorS-like"/>
    <property type="match status" value="1"/>
</dbReference>
<evidence type="ECO:0000256" key="6">
    <source>
        <dbReference type="ARBA" id="ARBA00023012"/>
    </source>
</evidence>
<dbReference type="Gene3D" id="1.10.490.70">
    <property type="entry name" value="Histidine kinase N-terminal domain"/>
    <property type="match status" value="1"/>
</dbReference>
<dbReference type="RefSeq" id="WP_110988292.1">
    <property type="nucleotide sequence ID" value="NZ_CAWNWM010000020.1"/>
</dbReference>
<dbReference type="Pfam" id="PF14361">
    <property type="entry name" value="RsbRD_N"/>
    <property type="match status" value="1"/>
</dbReference>
<proteinExistence type="predicted"/>
<evidence type="ECO:0000256" key="5">
    <source>
        <dbReference type="ARBA" id="ARBA00022777"/>
    </source>
</evidence>
<evidence type="ECO:0000313" key="8">
    <source>
        <dbReference type="EMBL" id="PZD71221.1"/>
    </source>
</evidence>
<accession>A0A2W1JPQ2</accession>
<evidence type="ECO:0000256" key="3">
    <source>
        <dbReference type="ARBA" id="ARBA00022553"/>
    </source>
</evidence>
<dbReference type="AlphaFoldDB" id="A0A2W1JPQ2"/>
<dbReference type="InterPro" id="IPR003661">
    <property type="entry name" value="HisK_dim/P_dom"/>
</dbReference>
<dbReference type="InterPro" id="IPR003594">
    <property type="entry name" value="HATPase_dom"/>
</dbReference>
<dbReference type="PANTHER" id="PTHR43711:SF1">
    <property type="entry name" value="HISTIDINE KINASE 1"/>
    <property type="match status" value="1"/>
</dbReference>
<keyword evidence="5 8" id="KW-0418">Kinase</keyword>
<dbReference type="Proteomes" id="UP000248857">
    <property type="component" value="Unassembled WGS sequence"/>
</dbReference>
<dbReference type="Gene3D" id="3.30.565.10">
    <property type="entry name" value="Histidine kinase-like ATPase, C-terminal domain"/>
    <property type="match status" value="1"/>
</dbReference>
<dbReference type="Gene3D" id="1.10.287.130">
    <property type="match status" value="1"/>
</dbReference>
<dbReference type="CDD" id="cd00082">
    <property type="entry name" value="HisKA"/>
    <property type="match status" value="1"/>
</dbReference>
<evidence type="ECO:0000256" key="2">
    <source>
        <dbReference type="ARBA" id="ARBA00012438"/>
    </source>
</evidence>
<dbReference type="EMBL" id="PQWO01000020">
    <property type="protein sequence ID" value="PZD71221.1"/>
    <property type="molecule type" value="Genomic_DNA"/>
</dbReference>
<organism evidence="8 9">
    <name type="scientific">Acaryochloris thomasi RCC1774</name>
    <dbReference type="NCBI Taxonomy" id="1764569"/>
    <lineage>
        <taxon>Bacteria</taxon>
        <taxon>Bacillati</taxon>
        <taxon>Cyanobacteriota</taxon>
        <taxon>Cyanophyceae</taxon>
        <taxon>Acaryochloridales</taxon>
        <taxon>Acaryochloridaceae</taxon>
        <taxon>Acaryochloris</taxon>
        <taxon>Acaryochloris thomasi</taxon>
    </lineage>
</organism>
<dbReference type="SUPFAM" id="SSF47384">
    <property type="entry name" value="Homodimeric domain of signal transducing histidine kinase"/>
    <property type="match status" value="1"/>
</dbReference>
<dbReference type="InterPro" id="IPR004358">
    <property type="entry name" value="Sig_transdc_His_kin-like_C"/>
</dbReference>
<comment type="catalytic activity">
    <reaction evidence="1">
        <text>ATP + protein L-histidine = ADP + protein N-phospho-L-histidine.</text>
        <dbReference type="EC" id="2.7.13.3"/>
    </reaction>
</comment>
<dbReference type="SMART" id="SM00387">
    <property type="entry name" value="HATPase_c"/>
    <property type="match status" value="1"/>
</dbReference>
<gene>
    <name evidence="8" type="primary">rcsC_4</name>
    <name evidence="8" type="ORF">C1752_07497</name>
</gene>
<protein>
    <recommendedName>
        <fullName evidence="2">histidine kinase</fullName>
        <ecNumber evidence="2">2.7.13.3</ecNumber>
    </recommendedName>
</protein>
<dbReference type="OrthoDB" id="568844at2"/>
<feature type="domain" description="Histidine kinase" evidence="7">
    <location>
        <begin position="171"/>
        <end position="392"/>
    </location>
</feature>
<reference evidence="8 9" key="1">
    <citation type="journal article" date="2018" name="Sci. Rep.">
        <title>A novel species of the marine cyanobacterium Acaryochloris with a unique pigment content and lifestyle.</title>
        <authorList>
            <person name="Partensky F."/>
            <person name="Six C."/>
            <person name="Ratin M."/>
            <person name="Garczarek L."/>
            <person name="Vaulot D."/>
            <person name="Probert I."/>
            <person name="Calteau A."/>
            <person name="Gourvil P."/>
            <person name="Marie D."/>
            <person name="Grebert T."/>
            <person name="Bouchier C."/>
            <person name="Le Panse S."/>
            <person name="Gachenot M."/>
            <person name="Rodriguez F."/>
            <person name="Garrido J.L."/>
        </authorList>
    </citation>
    <scope>NUCLEOTIDE SEQUENCE [LARGE SCALE GENOMIC DNA]</scope>
    <source>
        <strain evidence="8 9">RCC1774</strain>
    </source>
</reference>
<dbReference type="GO" id="GO:0000155">
    <property type="term" value="F:phosphorelay sensor kinase activity"/>
    <property type="evidence" value="ECO:0007669"/>
    <property type="project" value="InterPro"/>
</dbReference>
<dbReference type="PROSITE" id="PS50109">
    <property type="entry name" value="HIS_KIN"/>
    <property type="match status" value="1"/>
</dbReference>
<evidence type="ECO:0000259" key="7">
    <source>
        <dbReference type="PROSITE" id="PS50109"/>
    </source>
</evidence>
<name>A0A2W1JPQ2_9CYAN</name>
<dbReference type="InterPro" id="IPR036890">
    <property type="entry name" value="HATPase_C_sf"/>
</dbReference>
<dbReference type="InterPro" id="IPR036097">
    <property type="entry name" value="HisK_dim/P_sf"/>
</dbReference>
<comment type="caution">
    <text evidence="8">The sequence shown here is derived from an EMBL/GenBank/DDBJ whole genome shotgun (WGS) entry which is preliminary data.</text>
</comment>
<keyword evidence="6" id="KW-0902">Two-component regulatory system</keyword>
<evidence type="ECO:0000256" key="1">
    <source>
        <dbReference type="ARBA" id="ARBA00000085"/>
    </source>
</evidence>
<dbReference type="PANTHER" id="PTHR43711">
    <property type="entry name" value="TWO-COMPONENT HISTIDINE KINASE"/>
    <property type="match status" value="1"/>
</dbReference>
<evidence type="ECO:0000313" key="9">
    <source>
        <dbReference type="Proteomes" id="UP000248857"/>
    </source>
</evidence>
<dbReference type="Pfam" id="PF02518">
    <property type="entry name" value="HATPase_c"/>
    <property type="match status" value="1"/>
</dbReference>
<keyword evidence="4 8" id="KW-0808">Transferase</keyword>
<keyword evidence="9" id="KW-1185">Reference proteome</keyword>
<dbReference type="PRINTS" id="PR00344">
    <property type="entry name" value="BCTRLSENSOR"/>
</dbReference>
<sequence length="399" mass="44076">MNDLGQALLKKTDTVVEAWIAAVRQDLEIESARGLSFQSVRDSIPHVLKAIATLLTSSLTDQPHTLKDKSIKHGLIRAQQGYDVAEVMREYQLLRQILFDTLSDDLQSGSAAELFEAMQIINGVFDQVISASMEEYIDQRTYEYEEIQGQLLLTNQELTRLSLAQRENLSHLSHELKNPLAAIMGFSELLLQRQQSAAGQEKAGDLKLIKRVLSNSQQLLRLINNAVEVARFDADQIELDLKEVGLVPLVQGVVDAVQPQALENIEVILDCDRAPPQVQSDSLRLQQIISNLFSNALRYTTSGSVTIICQTCGSDRWSLTVIDTGRGISPADQAHVFEPYYQAGVKEEQLPQSTGLGLAIVAKLVRLLQGDIELNSEIGVGSTFTVTFPQSVTAAHRSQ</sequence>
<dbReference type="EC" id="2.7.13.3" evidence="2"/>